<evidence type="ECO:0000313" key="1">
    <source>
        <dbReference type="EMBL" id="KAK8491690.1"/>
    </source>
</evidence>
<sequence length="109" mass="11583">MKTIHASSAVKSSQGTNHTKIVDAASPKVVVSTPSDFTHPDAIEYVKENEGSKIVGTVVGLVAAESGDPVKRFNGLCDSAYSYNYLSKRSVILGLKGYFFSPILSLCNA</sequence>
<protein>
    <submittedName>
        <fullName evidence="1">Uncharacterized protein</fullName>
    </submittedName>
</protein>
<accession>A0ABR2AFI0</accession>
<name>A0ABR2AFI0_9ROSI</name>
<keyword evidence="2" id="KW-1185">Reference proteome</keyword>
<comment type="caution">
    <text evidence="1">The sequence shown here is derived from an EMBL/GenBank/DDBJ whole genome shotgun (WGS) entry which is preliminary data.</text>
</comment>
<dbReference type="EMBL" id="JBBPBM010000773">
    <property type="protein sequence ID" value="KAK8491690.1"/>
    <property type="molecule type" value="Genomic_DNA"/>
</dbReference>
<reference evidence="1 2" key="1">
    <citation type="journal article" date="2024" name="G3 (Bethesda)">
        <title>Genome assembly of Hibiscus sabdariffa L. provides insights into metabolisms of medicinal natural products.</title>
        <authorList>
            <person name="Kim T."/>
        </authorList>
    </citation>
    <scope>NUCLEOTIDE SEQUENCE [LARGE SCALE GENOMIC DNA]</scope>
    <source>
        <strain evidence="1">TK-2024</strain>
        <tissue evidence="1">Old leaves</tissue>
    </source>
</reference>
<gene>
    <name evidence="1" type="ORF">V6N12_076249</name>
</gene>
<dbReference type="Proteomes" id="UP001472677">
    <property type="component" value="Unassembled WGS sequence"/>
</dbReference>
<organism evidence="1 2">
    <name type="scientific">Hibiscus sabdariffa</name>
    <name type="common">roselle</name>
    <dbReference type="NCBI Taxonomy" id="183260"/>
    <lineage>
        <taxon>Eukaryota</taxon>
        <taxon>Viridiplantae</taxon>
        <taxon>Streptophyta</taxon>
        <taxon>Embryophyta</taxon>
        <taxon>Tracheophyta</taxon>
        <taxon>Spermatophyta</taxon>
        <taxon>Magnoliopsida</taxon>
        <taxon>eudicotyledons</taxon>
        <taxon>Gunneridae</taxon>
        <taxon>Pentapetalae</taxon>
        <taxon>rosids</taxon>
        <taxon>malvids</taxon>
        <taxon>Malvales</taxon>
        <taxon>Malvaceae</taxon>
        <taxon>Malvoideae</taxon>
        <taxon>Hibiscus</taxon>
    </lineage>
</organism>
<evidence type="ECO:0000313" key="2">
    <source>
        <dbReference type="Proteomes" id="UP001472677"/>
    </source>
</evidence>
<proteinExistence type="predicted"/>